<evidence type="ECO:0000256" key="3">
    <source>
        <dbReference type="ARBA" id="ARBA00022801"/>
    </source>
</evidence>
<dbReference type="Proteomes" id="UP001597326">
    <property type="component" value="Unassembled WGS sequence"/>
</dbReference>
<dbReference type="Gene3D" id="2.30.40.10">
    <property type="entry name" value="Urease, subunit C, domain 1"/>
    <property type="match status" value="1"/>
</dbReference>
<sequence>MTMRIASHSVVTGLDDVPRPLTLELHDGWIVAVHEGITDDAELLDGSLVPGFVDSHCHGGAGADFTDPDPARVAAAIEHHRAHGTTSLFASTVTAAPEQAVEQVARLRGLVESGELAGIHLEGPFLAPERKGAHPEELLCDPRPELLHALLEAGAGTVRMVTLAPERQGGMSAVELLAAAGVVPAFGHSDADAATTRAAVDAGARVATHLFNAMRPIHHREPGPVPVLLDDERVVVELICDGVHLAPEVALMALAAAGANRVALVTDAMSATGCADGRYQLGELPVQVSRGTARIVEPDGRPGAIAGSTLTMDRAVRFLVAHGVALATASRMASTTPAAAHGLDTVGRLAPGCRADVCLLGDGARLLRVMRHGHWKQAATT</sequence>
<protein>
    <submittedName>
        <fullName evidence="7">N-acetylglucosamine-6-phosphate deacetylase</fullName>
        <ecNumber evidence="7">3.5.1.25</ecNumber>
    </submittedName>
</protein>
<dbReference type="EMBL" id="JBHUFZ010000028">
    <property type="protein sequence ID" value="MFD1890926.1"/>
    <property type="molecule type" value="Genomic_DNA"/>
</dbReference>
<dbReference type="InterPro" id="IPR006680">
    <property type="entry name" value="Amidohydro-rel"/>
</dbReference>
<keyword evidence="4 5" id="KW-0119">Carbohydrate metabolism</keyword>
<organism evidence="7 8">
    <name type="scientific">Luteococcus peritonei</name>
    <dbReference type="NCBI Taxonomy" id="88874"/>
    <lineage>
        <taxon>Bacteria</taxon>
        <taxon>Bacillati</taxon>
        <taxon>Actinomycetota</taxon>
        <taxon>Actinomycetes</taxon>
        <taxon>Propionibacteriales</taxon>
        <taxon>Propionibacteriaceae</taxon>
        <taxon>Luteococcus</taxon>
    </lineage>
</organism>
<accession>A0ABW4RXH8</accession>
<dbReference type="EC" id="3.5.1.25" evidence="7"/>
<dbReference type="SUPFAM" id="SSF51556">
    <property type="entry name" value="Metallo-dependent hydrolases"/>
    <property type="match status" value="1"/>
</dbReference>
<dbReference type="PANTHER" id="PTHR11113:SF14">
    <property type="entry name" value="N-ACETYLGLUCOSAMINE-6-PHOSPHATE DEACETYLASE"/>
    <property type="match status" value="1"/>
</dbReference>
<name>A0ABW4RXH8_9ACTN</name>
<comment type="similarity">
    <text evidence="1 5">Belongs to the metallo-dependent hydrolases superfamily. NagA family.</text>
</comment>
<gene>
    <name evidence="7" type="primary">nagA</name>
    <name evidence="7" type="ORF">ACFSCS_12140</name>
</gene>
<proteinExistence type="inferred from homology"/>
<keyword evidence="3 5" id="KW-0378">Hydrolase</keyword>
<dbReference type="Pfam" id="PF01979">
    <property type="entry name" value="Amidohydro_1"/>
    <property type="match status" value="1"/>
</dbReference>
<dbReference type="SUPFAM" id="SSF51338">
    <property type="entry name" value="Composite domain of metallo-dependent hydrolases"/>
    <property type="match status" value="1"/>
</dbReference>
<dbReference type="InterPro" id="IPR032466">
    <property type="entry name" value="Metal_Hydrolase"/>
</dbReference>
<dbReference type="InterPro" id="IPR003764">
    <property type="entry name" value="GlcNAc_6-P_deAcase"/>
</dbReference>
<keyword evidence="2" id="KW-0479">Metal-binding</keyword>
<evidence type="ECO:0000313" key="8">
    <source>
        <dbReference type="Proteomes" id="UP001597326"/>
    </source>
</evidence>
<evidence type="ECO:0000259" key="6">
    <source>
        <dbReference type="Pfam" id="PF01979"/>
    </source>
</evidence>
<dbReference type="Gene3D" id="3.20.20.140">
    <property type="entry name" value="Metal-dependent hydrolases"/>
    <property type="match status" value="1"/>
</dbReference>
<evidence type="ECO:0000256" key="2">
    <source>
        <dbReference type="ARBA" id="ARBA00022723"/>
    </source>
</evidence>
<evidence type="ECO:0000256" key="1">
    <source>
        <dbReference type="ARBA" id="ARBA00010716"/>
    </source>
</evidence>
<dbReference type="PIRSF" id="PIRSF038994">
    <property type="entry name" value="NagA"/>
    <property type="match status" value="1"/>
</dbReference>
<feature type="domain" description="Amidohydrolase-related" evidence="6">
    <location>
        <begin position="48"/>
        <end position="373"/>
    </location>
</feature>
<evidence type="ECO:0000256" key="4">
    <source>
        <dbReference type="ARBA" id="ARBA00023277"/>
    </source>
</evidence>
<evidence type="ECO:0000313" key="7">
    <source>
        <dbReference type="EMBL" id="MFD1890926.1"/>
    </source>
</evidence>
<evidence type="ECO:0000256" key="5">
    <source>
        <dbReference type="PIRNR" id="PIRNR038994"/>
    </source>
</evidence>
<keyword evidence="8" id="KW-1185">Reference proteome</keyword>
<dbReference type="PANTHER" id="PTHR11113">
    <property type="entry name" value="N-ACETYLGLUCOSAMINE-6-PHOSPHATE DEACETYLASE"/>
    <property type="match status" value="1"/>
</dbReference>
<comment type="caution">
    <text evidence="7">The sequence shown here is derived from an EMBL/GenBank/DDBJ whole genome shotgun (WGS) entry which is preliminary data.</text>
</comment>
<dbReference type="GO" id="GO:0008448">
    <property type="term" value="F:N-acetylglucosamine-6-phosphate deacetylase activity"/>
    <property type="evidence" value="ECO:0007669"/>
    <property type="project" value="UniProtKB-EC"/>
</dbReference>
<dbReference type="InterPro" id="IPR011059">
    <property type="entry name" value="Metal-dep_hydrolase_composite"/>
</dbReference>
<dbReference type="NCBIfam" id="TIGR00221">
    <property type="entry name" value="nagA"/>
    <property type="match status" value="1"/>
</dbReference>
<reference evidence="8" key="1">
    <citation type="journal article" date="2019" name="Int. J. Syst. Evol. Microbiol.">
        <title>The Global Catalogue of Microorganisms (GCM) 10K type strain sequencing project: providing services to taxonomists for standard genome sequencing and annotation.</title>
        <authorList>
            <consortium name="The Broad Institute Genomics Platform"/>
            <consortium name="The Broad Institute Genome Sequencing Center for Infectious Disease"/>
            <person name="Wu L."/>
            <person name="Ma J."/>
        </authorList>
    </citation>
    <scope>NUCLEOTIDE SEQUENCE [LARGE SCALE GENOMIC DNA]</scope>
    <source>
        <strain evidence="8">CAIM 431</strain>
    </source>
</reference>
<dbReference type="RefSeq" id="WP_386751668.1">
    <property type="nucleotide sequence ID" value="NZ_BAAAIX010000026.1"/>
</dbReference>